<dbReference type="AlphaFoldDB" id="A0A2J6T5T1"/>
<evidence type="ECO:0000256" key="7">
    <source>
        <dbReference type="ARBA" id="ARBA00023277"/>
    </source>
</evidence>
<name>A0A2J6T5T1_9HELO</name>
<dbReference type="Proteomes" id="UP000235371">
    <property type="component" value="Unassembled WGS sequence"/>
</dbReference>
<dbReference type="GO" id="GO:0031176">
    <property type="term" value="F:endo-1,4-beta-xylanase activity"/>
    <property type="evidence" value="ECO:0007669"/>
    <property type="project" value="UniProtKB-UniRule"/>
</dbReference>
<evidence type="ECO:0000256" key="10">
    <source>
        <dbReference type="PROSITE-ProRule" id="PRU01097"/>
    </source>
</evidence>
<reference evidence="14 15" key="1">
    <citation type="submission" date="2016-04" db="EMBL/GenBank/DDBJ databases">
        <title>A degradative enzymes factory behind the ericoid mycorrhizal symbiosis.</title>
        <authorList>
            <consortium name="DOE Joint Genome Institute"/>
            <person name="Martino E."/>
            <person name="Morin E."/>
            <person name="Grelet G."/>
            <person name="Kuo A."/>
            <person name="Kohler A."/>
            <person name="Daghino S."/>
            <person name="Barry K."/>
            <person name="Choi C."/>
            <person name="Cichocki N."/>
            <person name="Clum A."/>
            <person name="Copeland A."/>
            <person name="Hainaut M."/>
            <person name="Haridas S."/>
            <person name="Labutti K."/>
            <person name="Lindquist E."/>
            <person name="Lipzen A."/>
            <person name="Khouja H.-R."/>
            <person name="Murat C."/>
            <person name="Ohm R."/>
            <person name="Olson A."/>
            <person name="Spatafora J."/>
            <person name="Veneault-Fourrey C."/>
            <person name="Henrissat B."/>
            <person name="Grigoriev I."/>
            <person name="Martin F."/>
            <person name="Perotto S."/>
        </authorList>
    </citation>
    <scope>NUCLEOTIDE SEQUENCE [LARGE SCALE GENOMIC DNA]</scope>
    <source>
        <strain evidence="14 15">E</strain>
    </source>
</reference>
<keyword evidence="7 10" id="KW-0119">Carbohydrate metabolism</keyword>
<evidence type="ECO:0000256" key="12">
    <source>
        <dbReference type="SAM" id="SignalP"/>
    </source>
</evidence>
<dbReference type="SUPFAM" id="SSF49899">
    <property type="entry name" value="Concanavalin A-like lectins/glucanases"/>
    <property type="match status" value="1"/>
</dbReference>
<feature type="domain" description="GH11" evidence="13">
    <location>
        <begin position="36"/>
        <end position="224"/>
    </location>
</feature>
<proteinExistence type="inferred from homology"/>
<feature type="active site" description="Proton donor" evidence="10">
    <location>
        <position position="211"/>
    </location>
</feature>
<evidence type="ECO:0000256" key="8">
    <source>
        <dbReference type="ARBA" id="ARBA00023295"/>
    </source>
</evidence>
<keyword evidence="6 10" id="KW-0378">Hydrolase</keyword>
<dbReference type="InterPro" id="IPR001137">
    <property type="entry name" value="Glyco_hydro_11"/>
</dbReference>
<evidence type="ECO:0000256" key="2">
    <source>
        <dbReference type="ARBA" id="ARBA00004851"/>
    </source>
</evidence>
<dbReference type="RefSeq" id="XP_024735279.1">
    <property type="nucleotide sequence ID" value="XM_024878201.1"/>
</dbReference>
<comment type="catalytic activity">
    <reaction evidence="1 10 11">
        <text>Endohydrolysis of (1-&gt;4)-beta-D-xylosidic linkages in xylans.</text>
        <dbReference type="EC" id="3.2.1.8"/>
    </reaction>
</comment>
<accession>A0A2J6T5T1</accession>
<evidence type="ECO:0000256" key="5">
    <source>
        <dbReference type="ARBA" id="ARBA00022651"/>
    </source>
</evidence>
<keyword evidence="12" id="KW-0732">Signal</keyword>
<dbReference type="OrthoDB" id="2115822at2759"/>
<evidence type="ECO:0000256" key="3">
    <source>
        <dbReference type="ARBA" id="ARBA00007792"/>
    </source>
</evidence>
<protein>
    <recommendedName>
        <fullName evidence="4 10">Endo-1,4-beta-xylanase</fullName>
        <ecNumber evidence="4 10">3.2.1.8</ecNumber>
    </recommendedName>
</protein>
<feature type="signal peptide" evidence="12">
    <location>
        <begin position="1"/>
        <end position="19"/>
    </location>
</feature>
<dbReference type="InterPro" id="IPR013320">
    <property type="entry name" value="ConA-like_dom_sf"/>
</dbReference>
<dbReference type="EC" id="3.2.1.8" evidence="4 10"/>
<evidence type="ECO:0000256" key="11">
    <source>
        <dbReference type="RuleBase" id="RU362015"/>
    </source>
</evidence>
<evidence type="ECO:0000256" key="6">
    <source>
        <dbReference type="ARBA" id="ARBA00022801"/>
    </source>
</evidence>
<dbReference type="FunFam" id="2.60.120.180:FF:000001">
    <property type="entry name" value="Endo-1,4-beta-xylanase"/>
    <property type="match status" value="1"/>
</dbReference>
<feature type="chain" id="PRO_5014443375" description="Endo-1,4-beta-xylanase" evidence="12">
    <location>
        <begin position="20"/>
        <end position="235"/>
    </location>
</feature>
<dbReference type="GO" id="GO:0045493">
    <property type="term" value="P:xylan catabolic process"/>
    <property type="evidence" value="ECO:0007669"/>
    <property type="project" value="UniProtKB-UniRule"/>
</dbReference>
<dbReference type="InterPro" id="IPR033123">
    <property type="entry name" value="GH11_dom"/>
</dbReference>
<keyword evidence="9 10" id="KW-0624">Polysaccharide degradation</keyword>
<feature type="active site" description="Nucleophile" evidence="10">
    <location>
        <position position="120"/>
    </location>
</feature>
<dbReference type="PROSITE" id="PS51761">
    <property type="entry name" value="GH11_3"/>
    <property type="match status" value="1"/>
</dbReference>
<dbReference type="InterPro" id="IPR013319">
    <property type="entry name" value="GH11/12"/>
</dbReference>
<gene>
    <name evidence="14" type="ORF">K444DRAFT_591649</name>
</gene>
<sequence>MVSFSSLALACSAITATFAAPRQLPDFSKLRRVVERDTPQGSGMNNGYFYSCWSDGGSFSYNNLAGGEYSVNWSSGSGNLVVGKGWNPGGAKMVTYNGTWQSPGNGYLSLYGWTVDPLVEYYITENFGSYDPSSAASKKGTVTSDGSVYNILTTTRTNEPSIKGTATFQQFWSVRQTKRIGGTIDTGAHFAAWANLGMKLGTHDYMILATEGYHSTGSADITVGELSGNASAHYR</sequence>
<dbReference type="Gene3D" id="2.60.120.180">
    <property type="match status" value="1"/>
</dbReference>
<evidence type="ECO:0000313" key="15">
    <source>
        <dbReference type="Proteomes" id="UP000235371"/>
    </source>
</evidence>
<dbReference type="InParanoid" id="A0A2J6T5T1"/>
<keyword evidence="8 10" id="KW-0326">Glycosidase</keyword>
<evidence type="ECO:0000256" key="4">
    <source>
        <dbReference type="ARBA" id="ARBA00012590"/>
    </source>
</evidence>
<organism evidence="14 15">
    <name type="scientific">Hyaloscypha bicolor E</name>
    <dbReference type="NCBI Taxonomy" id="1095630"/>
    <lineage>
        <taxon>Eukaryota</taxon>
        <taxon>Fungi</taxon>
        <taxon>Dikarya</taxon>
        <taxon>Ascomycota</taxon>
        <taxon>Pezizomycotina</taxon>
        <taxon>Leotiomycetes</taxon>
        <taxon>Helotiales</taxon>
        <taxon>Hyaloscyphaceae</taxon>
        <taxon>Hyaloscypha</taxon>
        <taxon>Hyaloscypha bicolor</taxon>
    </lineage>
</organism>
<dbReference type="PANTHER" id="PTHR46828">
    <property type="entry name" value="ENDO-1,4-BETA-XYLANASE A-RELATED"/>
    <property type="match status" value="1"/>
</dbReference>
<comment type="similarity">
    <text evidence="3 10 11">Belongs to the glycosyl hydrolase 11 (cellulase G) family.</text>
</comment>
<dbReference type="EMBL" id="KZ613822">
    <property type="protein sequence ID" value="PMD58375.1"/>
    <property type="molecule type" value="Genomic_DNA"/>
</dbReference>
<evidence type="ECO:0000256" key="1">
    <source>
        <dbReference type="ARBA" id="ARBA00000681"/>
    </source>
</evidence>
<dbReference type="Pfam" id="PF00457">
    <property type="entry name" value="Glyco_hydro_11"/>
    <property type="match status" value="1"/>
</dbReference>
<dbReference type="UniPathway" id="UPA00114"/>
<evidence type="ECO:0000259" key="13">
    <source>
        <dbReference type="PROSITE" id="PS51761"/>
    </source>
</evidence>
<comment type="pathway">
    <text evidence="2 10 11">Glycan degradation; xylan degradation.</text>
</comment>
<evidence type="ECO:0000313" key="14">
    <source>
        <dbReference type="EMBL" id="PMD58375.1"/>
    </source>
</evidence>
<dbReference type="GeneID" id="36586278"/>
<evidence type="ECO:0000256" key="9">
    <source>
        <dbReference type="ARBA" id="ARBA00023326"/>
    </source>
</evidence>
<dbReference type="PRINTS" id="PR00911">
    <property type="entry name" value="GLHYDRLASE11"/>
</dbReference>
<dbReference type="PANTHER" id="PTHR46828:SF2">
    <property type="entry name" value="ENDO-1,4-BETA-XYLANASE A-RELATED"/>
    <property type="match status" value="1"/>
</dbReference>
<keyword evidence="5 10" id="KW-0858">Xylan degradation</keyword>
<keyword evidence="15" id="KW-1185">Reference proteome</keyword>